<name>A0A438IHR9_VITVI</name>
<dbReference type="EMBL" id="QGNW01000108">
    <property type="protein sequence ID" value="RVW96219.1"/>
    <property type="molecule type" value="Genomic_DNA"/>
</dbReference>
<organism evidence="1 2">
    <name type="scientific">Vitis vinifera</name>
    <name type="common">Grape</name>
    <dbReference type="NCBI Taxonomy" id="29760"/>
    <lineage>
        <taxon>Eukaryota</taxon>
        <taxon>Viridiplantae</taxon>
        <taxon>Streptophyta</taxon>
        <taxon>Embryophyta</taxon>
        <taxon>Tracheophyta</taxon>
        <taxon>Spermatophyta</taxon>
        <taxon>Magnoliopsida</taxon>
        <taxon>eudicotyledons</taxon>
        <taxon>Gunneridae</taxon>
        <taxon>Pentapetalae</taxon>
        <taxon>rosids</taxon>
        <taxon>Vitales</taxon>
        <taxon>Vitaceae</taxon>
        <taxon>Viteae</taxon>
        <taxon>Vitis</taxon>
    </lineage>
</organism>
<protein>
    <submittedName>
        <fullName evidence="1">Uncharacterized protein</fullName>
    </submittedName>
</protein>
<proteinExistence type="predicted"/>
<dbReference type="Proteomes" id="UP000288805">
    <property type="component" value="Unassembled WGS sequence"/>
</dbReference>
<reference evidence="1 2" key="1">
    <citation type="journal article" date="2018" name="PLoS Genet.">
        <title>Population sequencing reveals clonal diversity and ancestral inbreeding in the grapevine cultivar Chardonnay.</title>
        <authorList>
            <person name="Roach M.J."/>
            <person name="Johnson D.L."/>
            <person name="Bohlmann J."/>
            <person name="van Vuuren H.J."/>
            <person name="Jones S.J."/>
            <person name="Pretorius I.S."/>
            <person name="Schmidt S.A."/>
            <person name="Borneman A.R."/>
        </authorList>
    </citation>
    <scope>NUCLEOTIDE SEQUENCE [LARGE SCALE GENOMIC DNA]</scope>
    <source>
        <strain evidence="2">cv. Chardonnay</strain>
        <tissue evidence="1">Leaf</tissue>
    </source>
</reference>
<dbReference type="AlphaFoldDB" id="A0A438IHR9"/>
<evidence type="ECO:0000313" key="2">
    <source>
        <dbReference type="Proteomes" id="UP000288805"/>
    </source>
</evidence>
<sequence length="398" mass="44391">MRLSFLRQPGTWDLVVSGEGVQEGEHPLPNSGIHNLIYTWQRETVFWACIIEVGVIDAHPPFAFLFGYHHYICQPVRVIYFSDESDFQQLVNLIPDNLLSIRVKTSNPLSDGPCCWQDVKLMRDDGGVNSLHIRMRSCENVMALSEGVLDVPGDPLPGNLCPPGDLCPPDSIIAIGQVHGWTQGGFFPPGWSLLLVLSGSIGERLTGCHIGRFAHPCHVRPKITLKGDKSCTTENCTLRVTRPAWTNSTISPNEVVDAPLNPDKIRPRFSRPVRMCPMWLMTDACTRSTKLPGSTRMCLTLKFSISRDKMRASQCGCNIRVGSKLMNWHLEKLPNQWDSPPLPYHDPIAAPSSVKEEDLLIQQIEMQLPTLAVKDSHSPTSSKFALLDFQECRCEGGK</sequence>
<comment type="caution">
    <text evidence="1">The sequence shown here is derived from an EMBL/GenBank/DDBJ whole genome shotgun (WGS) entry which is preliminary data.</text>
</comment>
<accession>A0A438IHR9</accession>
<evidence type="ECO:0000313" key="1">
    <source>
        <dbReference type="EMBL" id="RVW96219.1"/>
    </source>
</evidence>
<gene>
    <name evidence="1" type="ORF">CK203_020815</name>
</gene>